<dbReference type="CDD" id="cd04476">
    <property type="entry name" value="RPA1_DBD_C"/>
    <property type="match status" value="1"/>
</dbReference>
<organism evidence="10 11">
    <name type="scientific">Heracleum sosnowskyi</name>
    <dbReference type="NCBI Taxonomy" id="360622"/>
    <lineage>
        <taxon>Eukaryota</taxon>
        <taxon>Viridiplantae</taxon>
        <taxon>Streptophyta</taxon>
        <taxon>Embryophyta</taxon>
        <taxon>Tracheophyta</taxon>
        <taxon>Spermatophyta</taxon>
        <taxon>Magnoliopsida</taxon>
        <taxon>eudicotyledons</taxon>
        <taxon>Gunneridae</taxon>
        <taxon>Pentapetalae</taxon>
        <taxon>asterids</taxon>
        <taxon>campanulids</taxon>
        <taxon>Apiales</taxon>
        <taxon>Apiaceae</taxon>
        <taxon>Apioideae</taxon>
        <taxon>apioid superclade</taxon>
        <taxon>Tordylieae</taxon>
        <taxon>Tordyliinae</taxon>
        <taxon>Heracleum</taxon>
    </lineage>
</organism>
<evidence type="ECO:0000256" key="4">
    <source>
        <dbReference type="ARBA" id="ARBA00022833"/>
    </source>
</evidence>
<evidence type="ECO:0000256" key="3">
    <source>
        <dbReference type="ARBA" id="ARBA00022771"/>
    </source>
</evidence>
<dbReference type="GO" id="GO:0008270">
    <property type="term" value="F:zinc ion binding"/>
    <property type="evidence" value="ECO:0007669"/>
    <property type="project" value="UniProtKB-KW"/>
</dbReference>
<keyword evidence="2" id="KW-0479">Metal-binding</keyword>
<dbReference type="SUPFAM" id="SSF52540">
    <property type="entry name" value="P-loop containing nucleoside triphosphate hydrolases"/>
    <property type="match status" value="1"/>
</dbReference>
<comment type="catalytic activity">
    <reaction evidence="6">
        <text>ATP + H2O = ADP + phosphate + H(+)</text>
        <dbReference type="Rhea" id="RHEA:13065"/>
        <dbReference type="ChEBI" id="CHEBI:15377"/>
        <dbReference type="ChEBI" id="CHEBI:15378"/>
        <dbReference type="ChEBI" id="CHEBI:30616"/>
        <dbReference type="ChEBI" id="CHEBI:43474"/>
        <dbReference type="ChEBI" id="CHEBI:456216"/>
        <dbReference type="EC" id="5.6.2.3"/>
    </reaction>
</comment>
<proteinExistence type="inferred from homology"/>
<dbReference type="GO" id="GO:0016787">
    <property type="term" value="F:hydrolase activity"/>
    <property type="evidence" value="ECO:0007669"/>
    <property type="project" value="UniProtKB-KW"/>
</dbReference>
<feature type="domain" description="DNA helicase Pif1-like DEAD-box helicase" evidence="8">
    <location>
        <begin position="746"/>
        <end position="968"/>
    </location>
</feature>
<dbReference type="InterPro" id="IPR012340">
    <property type="entry name" value="NA-bd_OB-fold"/>
</dbReference>
<protein>
    <recommendedName>
        <fullName evidence="6">ATP-dependent DNA helicase</fullName>
        <ecNumber evidence="6">5.6.2.3</ecNumber>
    </recommendedName>
</protein>
<dbReference type="Proteomes" id="UP001237642">
    <property type="component" value="Unassembled WGS sequence"/>
</dbReference>
<dbReference type="GO" id="GO:0003677">
    <property type="term" value="F:DNA binding"/>
    <property type="evidence" value="ECO:0007669"/>
    <property type="project" value="UniProtKB-KW"/>
</dbReference>
<keyword evidence="6" id="KW-0234">DNA repair</keyword>
<dbReference type="AlphaFoldDB" id="A0AAD8IQZ2"/>
<keyword evidence="6" id="KW-0347">Helicase</keyword>
<dbReference type="Gene3D" id="3.40.50.300">
    <property type="entry name" value="P-loop containing nucleotide triphosphate hydrolases"/>
    <property type="match status" value="1"/>
</dbReference>
<evidence type="ECO:0000313" key="10">
    <source>
        <dbReference type="EMBL" id="KAK1389588.1"/>
    </source>
</evidence>
<keyword evidence="6" id="KW-0233">DNA recombination</keyword>
<evidence type="ECO:0000256" key="1">
    <source>
        <dbReference type="ARBA" id="ARBA00005690"/>
    </source>
</evidence>
<keyword evidence="6" id="KW-0547">Nucleotide-binding</keyword>
<accession>A0AAD8IQZ2</accession>
<keyword evidence="6" id="KW-0227">DNA damage</keyword>
<evidence type="ECO:0000259" key="9">
    <source>
        <dbReference type="Pfam" id="PF08646"/>
    </source>
</evidence>
<evidence type="ECO:0000259" key="8">
    <source>
        <dbReference type="Pfam" id="PF05970"/>
    </source>
</evidence>
<comment type="cofactor">
    <cofactor evidence="6">
        <name>Mg(2+)</name>
        <dbReference type="ChEBI" id="CHEBI:18420"/>
    </cofactor>
</comment>
<keyword evidence="4" id="KW-0862">Zinc</keyword>
<keyword evidence="11" id="KW-1185">Reference proteome</keyword>
<dbReference type="EC" id="5.6.2.3" evidence="6"/>
<keyword evidence="6" id="KW-0067">ATP-binding</keyword>
<dbReference type="GO" id="GO:0006310">
    <property type="term" value="P:DNA recombination"/>
    <property type="evidence" value="ECO:0007669"/>
    <property type="project" value="UniProtKB-KW"/>
</dbReference>
<feature type="signal peptide" evidence="7">
    <location>
        <begin position="1"/>
        <end position="30"/>
    </location>
</feature>
<dbReference type="GO" id="GO:0005524">
    <property type="term" value="F:ATP binding"/>
    <property type="evidence" value="ECO:0007669"/>
    <property type="project" value="UniProtKB-KW"/>
</dbReference>
<dbReference type="InterPro" id="IPR010285">
    <property type="entry name" value="DNA_helicase_pif1-like_DEAD"/>
</dbReference>
<dbReference type="GO" id="GO:0043139">
    <property type="term" value="F:5'-3' DNA helicase activity"/>
    <property type="evidence" value="ECO:0007669"/>
    <property type="project" value="UniProtKB-EC"/>
</dbReference>
<dbReference type="InterPro" id="IPR047192">
    <property type="entry name" value="Euk_RPA1_DBD_C"/>
</dbReference>
<dbReference type="InterPro" id="IPR027417">
    <property type="entry name" value="P-loop_NTPase"/>
</dbReference>
<evidence type="ECO:0000256" key="6">
    <source>
        <dbReference type="RuleBase" id="RU363044"/>
    </source>
</evidence>
<reference evidence="10" key="2">
    <citation type="submission" date="2023-05" db="EMBL/GenBank/DDBJ databases">
        <authorList>
            <person name="Schelkunov M.I."/>
        </authorList>
    </citation>
    <scope>NUCLEOTIDE SEQUENCE</scope>
    <source>
        <strain evidence="10">Hsosn_3</strain>
        <tissue evidence="10">Leaf</tissue>
    </source>
</reference>
<dbReference type="GO" id="GO:0000723">
    <property type="term" value="P:telomere maintenance"/>
    <property type="evidence" value="ECO:0007669"/>
    <property type="project" value="InterPro"/>
</dbReference>
<evidence type="ECO:0000256" key="5">
    <source>
        <dbReference type="ARBA" id="ARBA00023125"/>
    </source>
</evidence>
<keyword evidence="6" id="KW-0378">Hydrolase</keyword>
<evidence type="ECO:0000256" key="2">
    <source>
        <dbReference type="ARBA" id="ARBA00022723"/>
    </source>
</evidence>
<comment type="similarity">
    <text evidence="1">Belongs to the replication factor A protein 1 family.</text>
</comment>
<feature type="domain" description="Replication factor A C-terminal" evidence="9">
    <location>
        <begin position="229"/>
        <end position="342"/>
    </location>
</feature>
<name>A0AAD8IQZ2_9APIA</name>
<sequence length="978" mass="108737">MIQSHGIVPRSRPVASSLRLLFLATTGVEALAEAEAVACIPKYGFQFVNQAALRSRADDVSTLSALPCLDSSVTSTVTLWGKLGELFDPTLYTLQDDGPYVIGVSSVTVKTYQGALTFATTSGSRVYVNPDVDYVTSVRERFSALSPKVVAIEGPAASRLTPEEVMFINRMNVEALVNATCGGELKALNLVGTVSYKLATNSMKCCSHHLLQSRQALRVPQRFQVEGVTLKARITAINNHSGWYYVSCKSCVRKAVPRDGVYICNGCGEPVDYPLALFRVNVQVEDDSGSTSLVLFNSTVERLLDISAKKLINKMPPGDTSVPSELQPLLGKELVFKLKLNKYNLVDGLQDYGVSAVYTPIGELESAHAKNDLVAAGANLVEPPADVADVPESVNKRKRKLSPVIGDATGGSRDVVRPGTKDFYHPEALSMENTCLQRYLSAVARHHRALKIRLKRQIAGSSSHNKSNLSSLLTKKIAKDARIKRKIIMLGKRIQNNNQDPQPYRTLHLMRLYSQKPTQSMNLQRAIEVAPFNVARTFPSYSGPPSHTCVHCGAMLWTRDGREYNIPTESEVGLLIVGDLREKNFERDVVVHHRTKGITHIDELHPSYMSMAYPLIHPFDEDGYRLGIALVDKGISNKVAAAHAIHQKGTTIRQSHSLFIHDRVPKKGRRFHVPDLQLTKQQIEAYTLIEVEGLMQKLGKSLRDIDGMPQPDSSLTRDLGNRLLNEELDYDRPKLKALHQKNINALNESQKRAYDAIVQYVQLDEGKMFFVSGHGGTGKTFLWNTITSRFRSESMIVLPVATSGIASLLLPNGRTAHSRFRIPLDVTAESTCEIKHGTQLAKLLQKTSLIIWDEAPMTNKYCFEALDKTLRDILSTRYENSRSRPFGGMTVVFGGDFRQILPVIPQGSQSDIIDASLNSSYLWPYFEIYELKQNMRLRKEGISEVEAESIALFDKWLLQIGDGSMYDDAEQELIRIPP</sequence>
<dbReference type="GO" id="GO:0006281">
    <property type="term" value="P:DNA repair"/>
    <property type="evidence" value="ECO:0007669"/>
    <property type="project" value="UniProtKB-KW"/>
</dbReference>
<dbReference type="Pfam" id="PF05970">
    <property type="entry name" value="PIF1"/>
    <property type="match status" value="1"/>
</dbReference>
<dbReference type="Gene3D" id="2.40.50.140">
    <property type="entry name" value="Nucleic acid-binding proteins"/>
    <property type="match status" value="2"/>
</dbReference>
<dbReference type="InterPro" id="IPR013955">
    <property type="entry name" value="Rep_factor-A_C"/>
</dbReference>
<comment type="similarity">
    <text evidence="6">Belongs to the helicase family.</text>
</comment>
<reference evidence="10" key="1">
    <citation type="submission" date="2023-02" db="EMBL/GenBank/DDBJ databases">
        <title>Genome of toxic invasive species Heracleum sosnowskyi carries increased number of genes despite the absence of recent whole-genome duplications.</title>
        <authorList>
            <person name="Schelkunov M."/>
            <person name="Shtratnikova V."/>
            <person name="Makarenko M."/>
            <person name="Klepikova A."/>
            <person name="Omelchenko D."/>
            <person name="Novikova G."/>
            <person name="Obukhova E."/>
            <person name="Bogdanov V."/>
            <person name="Penin A."/>
            <person name="Logacheva M."/>
        </authorList>
    </citation>
    <scope>NUCLEOTIDE SEQUENCE</scope>
    <source>
        <strain evidence="10">Hsosn_3</strain>
        <tissue evidence="10">Leaf</tissue>
    </source>
</reference>
<dbReference type="PANTHER" id="PTHR10492:SF101">
    <property type="entry name" value="ATP-DEPENDENT DNA HELICASE"/>
    <property type="match status" value="1"/>
</dbReference>
<comment type="caution">
    <text evidence="10">The sequence shown here is derived from an EMBL/GenBank/DDBJ whole genome shotgun (WGS) entry which is preliminary data.</text>
</comment>
<keyword evidence="7" id="KW-0732">Signal</keyword>
<gene>
    <name evidence="10" type="ORF">POM88_017766</name>
</gene>
<dbReference type="SUPFAM" id="SSF50249">
    <property type="entry name" value="Nucleic acid-binding proteins"/>
    <property type="match status" value="2"/>
</dbReference>
<feature type="chain" id="PRO_5042066309" description="ATP-dependent DNA helicase" evidence="7">
    <location>
        <begin position="31"/>
        <end position="978"/>
    </location>
</feature>
<evidence type="ECO:0000313" key="11">
    <source>
        <dbReference type="Proteomes" id="UP001237642"/>
    </source>
</evidence>
<keyword evidence="3" id="KW-0863">Zinc-finger</keyword>
<evidence type="ECO:0000256" key="7">
    <source>
        <dbReference type="SAM" id="SignalP"/>
    </source>
</evidence>
<keyword evidence="5" id="KW-0238">DNA-binding</keyword>
<dbReference type="PANTHER" id="PTHR10492">
    <property type="match status" value="1"/>
</dbReference>
<dbReference type="EMBL" id="JAUIZM010000004">
    <property type="protein sequence ID" value="KAK1389588.1"/>
    <property type="molecule type" value="Genomic_DNA"/>
</dbReference>
<dbReference type="Pfam" id="PF08646">
    <property type="entry name" value="Rep_fac-A_C"/>
    <property type="match status" value="1"/>
</dbReference>